<comment type="similarity">
    <text evidence="2 5">Belongs to the isocitrate lyase/PEP mutase superfamily. Isocitrate lyase family.</text>
</comment>
<organism evidence="7 8">
    <name type="scientific">Thyridium curvatum</name>
    <dbReference type="NCBI Taxonomy" id="1093900"/>
    <lineage>
        <taxon>Eukaryota</taxon>
        <taxon>Fungi</taxon>
        <taxon>Dikarya</taxon>
        <taxon>Ascomycota</taxon>
        <taxon>Pezizomycotina</taxon>
        <taxon>Sordariomycetes</taxon>
        <taxon>Sordariomycetidae</taxon>
        <taxon>Thyridiales</taxon>
        <taxon>Thyridiaceae</taxon>
        <taxon>Thyridium</taxon>
    </lineage>
</organism>
<evidence type="ECO:0000256" key="2">
    <source>
        <dbReference type="ARBA" id="ARBA00005704"/>
    </source>
</evidence>
<name>A0A507AKF4_9PEZI</name>
<dbReference type="STRING" id="1093900.A0A507AKF4"/>
<dbReference type="GO" id="GO:0004451">
    <property type="term" value="F:isocitrate lyase activity"/>
    <property type="evidence" value="ECO:0007669"/>
    <property type="project" value="InterPro"/>
</dbReference>
<keyword evidence="6" id="KW-0479">Metal-binding</keyword>
<dbReference type="NCBIfam" id="TIGR01346">
    <property type="entry name" value="isocit_lyase"/>
    <property type="match status" value="1"/>
</dbReference>
<sequence length="522" mass="58958">MSQKYPDVKAESAAFDAEVKAIEKWWQSDRQKHIKRPYTAKSIAALRNIGFKTDYPSSVQGRKLWKILNEHNANGTYELTFGTTEPLIAKEMAKYMQTVYVSGALCGHSQAAWPGEDHADYPADTVPSVVKRIFNSQLFQDQRQTQLRMRFSEEDRRDLECIDYMLPIVADADMGFGTLTGCMKLARSFVESGVAMVHIDDLAMGLKKFANGEGRTIVPTSEYLQRLTTVRMTFDIMGYYLPPCMMLEDKEQFINSVVDPRDHPYVLGATKVVPSFLQALATGRESGRDYLAVKKEWKASAGLMTFDDAVKSQADSEDQYKSYEAEVKGKIIALQDRRAIARKITGKDIMFDWELPRLPRGQYMWQWCTQAVIDRAVLAAPLGDVTWSRQDKPNKKDMEDFHSGVRKVFPNRLFAFGYTGAYDFVKAGYTEQEVETFPADIAKQGVVWQVQPIWATQGLSLHAKQFAEMFKKEGIAGYMRNVAKPAIEGMATDKYGKPTSRGGYLADAFFDVVDGDEITEVA</sequence>
<evidence type="ECO:0000256" key="1">
    <source>
        <dbReference type="ARBA" id="ARBA00001050"/>
    </source>
</evidence>
<evidence type="ECO:0000256" key="4">
    <source>
        <dbReference type="ARBA" id="ARBA00023239"/>
    </source>
</evidence>
<comment type="subunit">
    <text evidence="3">Homotetramer.</text>
</comment>
<dbReference type="InParanoid" id="A0A507AKF4"/>
<reference evidence="7 8" key="1">
    <citation type="submission" date="2019-06" db="EMBL/GenBank/DDBJ databases">
        <title>Draft genome sequence of the filamentous fungus Phialemoniopsis curvata isolated from diesel fuel.</title>
        <authorList>
            <person name="Varaljay V.A."/>
            <person name="Lyon W.J."/>
            <person name="Crouch A.L."/>
            <person name="Drake C.E."/>
            <person name="Hollomon J.M."/>
            <person name="Nadeau L.J."/>
            <person name="Nunn H.S."/>
            <person name="Stevenson B.S."/>
            <person name="Bojanowski C.L."/>
            <person name="Crookes-Goodson W.J."/>
        </authorList>
    </citation>
    <scope>NUCLEOTIDE SEQUENCE [LARGE SCALE GENOMIC DNA]</scope>
    <source>
        <strain evidence="7 8">D216</strain>
    </source>
</reference>
<feature type="binding site" evidence="6">
    <location>
        <position position="171"/>
    </location>
    <ligand>
        <name>Mg(2+)</name>
        <dbReference type="ChEBI" id="CHEBI:18420"/>
    </ligand>
</feature>
<dbReference type="InterPro" id="IPR040442">
    <property type="entry name" value="Pyrv_kinase-like_dom_sf"/>
</dbReference>
<dbReference type="GeneID" id="41969729"/>
<dbReference type="Gene3D" id="3.20.20.60">
    <property type="entry name" value="Phosphoenolpyruvate-binding domains"/>
    <property type="match status" value="1"/>
</dbReference>
<dbReference type="Proteomes" id="UP000319257">
    <property type="component" value="Unassembled WGS sequence"/>
</dbReference>
<dbReference type="OrthoDB" id="4078635at2759"/>
<evidence type="ECO:0000313" key="8">
    <source>
        <dbReference type="Proteomes" id="UP000319257"/>
    </source>
</evidence>
<evidence type="ECO:0000313" key="7">
    <source>
        <dbReference type="EMBL" id="TPX06786.1"/>
    </source>
</evidence>
<dbReference type="RefSeq" id="XP_030988497.1">
    <property type="nucleotide sequence ID" value="XM_031136454.1"/>
</dbReference>
<protein>
    <recommendedName>
        <fullName evidence="5">Isocitrate lyase</fullName>
    </recommendedName>
</protein>
<dbReference type="GO" id="GO:0019752">
    <property type="term" value="P:carboxylic acid metabolic process"/>
    <property type="evidence" value="ECO:0007669"/>
    <property type="project" value="InterPro"/>
</dbReference>
<dbReference type="PIRSF" id="PIRSF001362">
    <property type="entry name" value="Isocit_lyase"/>
    <property type="match status" value="1"/>
</dbReference>
<dbReference type="PANTHER" id="PTHR21631">
    <property type="entry name" value="ISOCITRATE LYASE/MALATE SYNTHASE"/>
    <property type="match status" value="1"/>
</dbReference>
<dbReference type="SUPFAM" id="SSF51621">
    <property type="entry name" value="Phosphoenolpyruvate/pyruvate domain"/>
    <property type="match status" value="1"/>
</dbReference>
<evidence type="ECO:0000256" key="6">
    <source>
        <dbReference type="PIRSR" id="PIRSR001362-3"/>
    </source>
</evidence>
<proteinExistence type="inferred from homology"/>
<comment type="cofactor">
    <cofactor evidence="6">
        <name>Mg(2+)</name>
        <dbReference type="ChEBI" id="CHEBI:18420"/>
    </cofactor>
    <text evidence="6">Can also use Mn(2+) ion.</text>
</comment>
<dbReference type="GO" id="GO:0046421">
    <property type="term" value="F:methylisocitrate lyase activity"/>
    <property type="evidence" value="ECO:0007669"/>
    <property type="project" value="UniProtKB-EC"/>
</dbReference>
<comment type="catalytic activity">
    <reaction evidence="1">
        <text>(2S,3R)-3-hydroxybutane-1,2,3-tricarboxylate = pyruvate + succinate</text>
        <dbReference type="Rhea" id="RHEA:16809"/>
        <dbReference type="ChEBI" id="CHEBI:15361"/>
        <dbReference type="ChEBI" id="CHEBI:30031"/>
        <dbReference type="ChEBI" id="CHEBI:57429"/>
        <dbReference type="EC" id="4.1.3.30"/>
    </reaction>
</comment>
<dbReference type="PANTHER" id="PTHR21631:SF3">
    <property type="entry name" value="BIFUNCTIONAL GLYOXYLATE CYCLE PROTEIN"/>
    <property type="match status" value="1"/>
</dbReference>
<dbReference type="AlphaFoldDB" id="A0A507AKF4"/>
<dbReference type="EMBL" id="SKBQ01000009">
    <property type="protein sequence ID" value="TPX06786.1"/>
    <property type="molecule type" value="Genomic_DNA"/>
</dbReference>
<dbReference type="InterPro" id="IPR015813">
    <property type="entry name" value="Pyrv/PenolPyrv_kinase-like_dom"/>
</dbReference>
<accession>A0A507AKF4</accession>
<keyword evidence="4 5" id="KW-0456">Lyase</keyword>
<dbReference type="InterPro" id="IPR006254">
    <property type="entry name" value="Isocitrate_lyase"/>
</dbReference>
<evidence type="ECO:0000256" key="5">
    <source>
        <dbReference type="PIRNR" id="PIRNR001362"/>
    </source>
</evidence>
<dbReference type="Gene3D" id="1.10.10.850">
    <property type="match status" value="1"/>
</dbReference>
<gene>
    <name evidence="7" type="ORF">E0L32_002282</name>
</gene>
<dbReference type="Pfam" id="PF00463">
    <property type="entry name" value="ICL"/>
    <property type="match status" value="1"/>
</dbReference>
<keyword evidence="8" id="KW-1185">Reference proteome</keyword>
<evidence type="ECO:0000256" key="3">
    <source>
        <dbReference type="ARBA" id="ARBA00011881"/>
    </source>
</evidence>
<dbReference type="GO" id="GO:0046872">
    <property type="term" value="F:metal ion binding"/>
    <property type="evidence" value="ECO:0007669"/>
    <property type="project" value="UniProtKB-KW"/>
</dbReference>
<keyword evidence="6" id="KW-0460">Magnesium</keyword>
<comment type="caution">
    <text evidence="7">The sequence shown here is derived from an EMBL/GenBank/DDBJ whole genome shotgun (WGS) entry which is preliminary data.</text>
</comment>